<keyword evidence="1" id="KW-0472">Membrane</keyword>
<feature type="transmembrane region" description="Helical" evidence="1">
    <location>
        <begin position="21"/>
        <end position="45"/>
    </location>
</feature>
<evidence type="ECO:0000313" key="2">
    <source>
        <dbReference type="EMBL" id="KKN63721.1"/>
    </source>
</evidence>
<evidence type="ECO:0008006" key="3">
    <source>
        <dbReference type="Google" id="ProtNLM"/>
    </source>
</evidence>
<accession>A0A0F9URE8</accession>
<dbReference type="AlphaFoldDB" id="A0A0F9URE8"/>
<evidence type="ECO:0000256" key="1">
    <source>
        <dbReference type="SAM" id="Phobius"/>
    </source>
</evidence>
<sequence>MVVLFLWIKKELIYLKDSFFEIIKAFIIVILASSGFGCALILRYLGYNGTIITFTSLIIELISLILCYLMFRGYIKSVDESESTKPTGKKI</sequence>
<dbReference type="EMBL" id="LAZR01000581">
    <property type="protein sequence ID" value="KKN63721.1"/>
    <property type="molecule type" value="Genomic_DNA"/>
</dbReference>
<reference evidence="2" key="1">
    <citation type="journal article" date="2015" name="Nature">
        <title>Complex archaea that bridge the gap between prokaryotes and eukaryotes.</title>
        <authorList>
            <person name="Spang A."/>
            <person name="Saw J.H."/>
            <person name="Jorgensen S.L."/>
            <person name="Zaremba-Niedzwiedzka K."/>
            <person name="Martijn J."/>
            <person name="Lind A.E."/>
            <person name="van Eijk R."/>
            <person name="Schleper C."/>
            <person name="Guy L."/>
            <person name="Ettema T.J."/>
        </authorList>
    </citation>
    <scope>NUCLEOTIDE SEQUENCE</scope>
</reference>
<organism evidence="2">
    <name type="scientific">marine sediment metagenome</name>
    <dbReference type="NCBI Taxonomy" id="412755"/>
    <lineage>
        <taxon>unclassified sequences</taxon>
        <taxon>metagenomes</taxon>
        <taxon>ecological metagenomes</taxon>
    </lineage>
</organism>
<proteinExistence type="predicted"/>
<feature type="transmembrane region" description="Helical" evidence="1">
    <location>
        <begin position="51"/>
        <end position="71"/>
    </location>
</feature>
<gene>
    <name evidence="2" type="ORF">LCGC14_0498860</name>
</gene>
<comment type="caution">
    <text evidence="2">The sequence shown here is derived from an EMBL/GenBank/DDBJ whole genome shotgun (WGS) entry which is preliminary data.</text>
</comment>
<keyword evidence="1" id="KW-0812">Transmembrane</keyword>
<keyword evidence="1" id="KW-1133">Transmembrane helix</keyword>
<protein>
    <recommendedName>
        <fullName evidence="3">Polysaccharide biosynthesis protein C-terminal domain-containing protein</fullName>
    </recommendedName>
</protein>
<name>A0A0F9URE8_9ZZZZ</name>